<evidence type="ECO:0000256" key="2">
    <source>
        <dbReference type="ARBA" id="ARBA00004496"/>
    </source>
</evidence>
<dbReference type="Pfam" id="PF04857">
    <property type="entry name" value="CAF1"/>
    <property type="match status" value="1"/>
</dbReference>
<keyword evidence="5" id="KW-0540">Nuclease</keyword>
<keyword evidence="10" id="KW-0539">Nucleus</keyword>
<evidence type="ECO:0000256" key="8">
    <source>
        <dbReference type="ARBA" id="ARBA00022839"/>
    </source>
</evidence>
<comment type="subcellular location">
    <subcellularLocation>
        <location evidence="2">Cytoplasm</location>
    </subcellularLocation>
    <subcellularLocation>
        <location evidence="1">Nucleus</location>
    </subcellularLocation>
</comment>
<accession>A0A8J5SU04</accession>
<dbReference type="InterPro" id="IPR039637">
    <property type="entry name" value="CNOT7/CNOT8/Pop2"/>
</dbReference>
<dbReference type="Proteomes" id="UP000729402">
    <property type="component" value="Unassembled WGS sequence"/>
</dbReference>
<reference evidence="13" key="2">
    <citation type="submission" date="2021-02" db="EMBL/GenBank/DDBJ databases">
        <authorList>
            <person name="Kimball J.A."/>
            <person name="Haas M.W."/>
            <person name="Macchietto M."/>
            <person name="Kono T."/>
            <person name="Duquette J."/>
            <person name="Shao M."/>
        </authorList>
    </citation>
    <scope>NUCLEOTIDE SEQUENCE</scope>
    <source>
        <tissue evidence="13">Fresh leaf tissue</tissue>
    </source>
</reference>
<keyword evidence="14" id="KW-1185">Reference proteome</keyword>
<dbReference type="OrthoDB" id="739979at2759"/>
<dbReference type="InterPro" id="IPR006941">
    <property type="entry name" value="RNase_CAF1"/>
</dbReference>
<evidence type="ECO:0000313" key="14">
    <source>
        <dbReference type="Proteomes" id="UP000729402"/>
    </source>
</evidence>
<evidence type="ECO:0000256" key="9">
    <source>
        <dbReference type="ARBA" id="ARBA00022884"/>
    </source>
</evidence>
<evidence type="ECO:0000256" key="12">
    <source>
        <dbReference type="SAM" id="MobiDB-lite"/>
    </source>
</evidence>
<evidence type="ECO:0000256" key="7">
    <source>
        <dbReference type="ARBA" id="ARBA00022801"/>
    </source>
</evidence>
<evidence type="ECO:0000256" key="10">
    <source>
        <dbReference type="ARBA" id="ARBA00023242"/>
    </source>
</evidence>
<dbReference type="GO" id="GO:0003723">
    <property type="term" value="F:RNA binding"/>
    <property type="evidence" value="ECO:0007669"/>
    <property type="project" value="UniProtKB-KW"/>
</dbReference>
<protein>
    <submittedName>
        <fullName evidence="13">Uncharacterized protein</fullName>
    </submittedName>
</protein>
<dbReference type="PANTHER" id="PTHR10797">
    <property type="entry name" value="CCR4-NOT TRANSCRIPTION COMPLEX SUBUNIT"/>
    <property type="match status" value="1"/>
</dbReference>
<comment type="subunit">
    <text evidence="3">Component of the CCR4-NOT complex, at least composed of CRR4 and CAF1 proteins.</text>
</comment>
<keyword evidence="6" id="KW-0479">Metal-binding</keyword>
<reference evidence="13" key="1">
    <citation type="journal article" date="2021" name="bioRxiv">
        <title>Whole Genome Assembly and Annotation of Northern Wild Rice, Zizania palustris L., Supports a Whole Genome Duplication in the Zizania Genus.</title>
        <authorList>
            <person name="Haas M."/>
            <person name="Kono T."/>
            <person name="Macchietto M."/>
            <person name="Millas R."/>
            <person name="McGilp L."/>
            <person name="Shao M."/>
            <person name="Duquette J."/>
            <person name="Hirsch C.N."/>
            <person name="Kimball J."/>
        </authorList>
    </citation>
    <scope>NUCLEOTIDE SEQUENCE</scope>
    <source>
        <tissue evidence="13">Fresh leaf tissue</tissue>
    </source>
</reference>
<dbReference type="GO" id="GO:0004535">
    <property type="term" value="F:poly(A)-specific ribonuclease activity"/>
    <property type="evidence" value="ECO:0007669"/>
    <property type="project" value="InterPro"/>
</dbReference>
<keyword evidence="9" id="KW-0694">RNA-binding</keyword>
<dbReference type="EMBL" id="JAAALK010000282">
    <property type="protein sequence ID" value="KAG8080390.1"/>
    <property type="molecule type" value="Genomic_DNA"/>
</dbReference>
<dbReference type="GO" id="GO:0005737">
    <property type="term" value="C:cytoplasm"/>
    <property type="evidence" value="ECO:0007669"/>
    <property type="project" value="UniProtKB-SubCell"/>
</dbReference>
<evidence type="ECO:0000256" key="1">
    <source>
        <dbReference type="ARBA" id="ARBA00004123"/>
    </source>
</evidence>
<dbReference type="GO" id="GO:0005634">
    <property type="term" value="C:nucleus"/>
    <property type="evidence" value="ECO:0007669"/>
    <property type="project" value="UniProtKB-SubCell"/>
</dbReference>
<evidence type="ECO:0000256" key="6">
    <source>
        <dbReference type="ARBA" id="ARBA00022723"/>
    </source>
</evidence>
<sequence length="181" mass="20343">MRRRGEACRREAKSAAAKGKRRRKWKVSSTLTFSPEKVPTLAGGELREVDGSAISHAGERGGAVGVGAQVALAEEFELIESLLPRFRYVAVDTEFPGTLHRPNVPAYLLSSAEHYKFMRANVDNLHLIQLGLTLFDDDGRLPAFGAVQVVWEFNFREFDVLHHPHVPESIAMLRTPVRRRR</sequence>
<gene>
    <name evidence="13" type="ORF">GUJ93_ZPchr0007g5142</name>
</gene>
<dbReference type="GO" id="GO:0030014">
    <property type="term" value="C:CCR4-NOT complex"/>
    <property type="evidence" value="ECO:0007669"/>
    <property type="project" value="InterPro"/>
</dbReference>
<comment type="caution">
    <text evidence="13">The sequence shown here is derived from an EMBL/GenBank/DDBJ whole genome shotgun (WGS) entry which is preliminary data.</text>
</comment>
<organism evidence="13 14">
    <name type="scientific">Zizania palustris</name>
    <name type="common">Northern wild rice</name>
    <dbReference type="NCBI Taxonomy" id="103762"/>
    <lineage>
        <taxon>Eukaryota</taxon>
        <taxon>Viridiplantae</taxon>
        <taxon>Streptophyta</taxon>
        <taxon>Embryophyta</taxon>
        <taxon>Tracheophyta</taxon>
        <taxon>Spermatophyta</taxon>
        <taxon>Magnoliopsida</taxon>
        <taxon>Liliopsida</taxon>
        <taxon>Poales</taxon>
        <taxon>Poaceae</taxon>
        <taxon>BOP clade</taxon>
        <taxon>Oryzoideae</taxon>
        <taxon>Oryzeae</taxon>
        <taxon>Zizaniinae</taxon>
        <taxon>Zizania</taxon>
    </lineage>
</organism>
<evidence type="ECO:0000256" key="11">
    <source>
        <dbReference type="ARBA" id="ARBA00025148"/>
    </source>
</evidence>
<evidence type="ECO:0000256" key="4">
    <source>
        <dbReference type="ARBA" id="ARBA00022490"/>
    </source>
</evidence>
<keyword evidence="7" id="KW-0378">Hydrolase</keyword>
<feature type="region of interest" description="Disordered" evidence="12">
    <location>
        <begin position="1"/>
        <end position="28"/>
    </location>
</feature>
<evidence type="ECO:0000256" key="3">
    <source>
        <dbReference type="ARBA" id="ARBA00011757"/>
    </source>
</evidence>
<dbReference type="AlphaFoldDB" id="A0A8J5SU04"/>
<evidence type="ECO:0000256" key="5">
    <source>
        <dbReference type="ARBA" id="ARBA00022722"/>
    </source>
</evidence>
<name>A0A8J5SU04_ZIZPA</name>
<feature type="compositionally biased region" description="Basic and acidic residues" evidence="12">
    <location>
        <begin position="1"/>
        <end position="13"/>
    </location>
</feature>
<keyword evidence="8" id="KW-0269">Exonuclease</keyword>
<dbReference type="GO" id="GO:0046872">
    <property type="term" value="F:metal ion binding"/>
    <property type="evidence" value="ECO:0007669"/>
    <property type="project" value="UniProtKB-KW"/>
</dbReference>
<evidence type="ECO:0000313" key="13">
    <source>
        <dbReference type="EMBL" id="KAG8080390.1"/>
    </source>
</evidence>
<keyword evidence="4" id="KW-0963">Cytoplasm</keyword>
<proteinExistence type="predicted"/>
<comment type="function">
    <text evidence="11">Ubiquitous transcription factor required for a diverse set of processes. It is a component of the CCR4 complex involved in the control of gene expression.</text>
</comment>